<proteinExistence type="inferred from homology"/>
<dbReference type="SMART" id="SM00062">
    <property type="entry name" value="PBPb"/>
    <property type="match status" value="1"/>
</dbReference>
<evidence type="ECO:0000313" key="6">
    <source>
        <dbReference type="Proteomes" id="UP000075346"/>
    </source>
</evidence>
<accession>A0A151KRD9</accession>
<feature type="signal peptide" evidence="3">
    <location>
        <begin position="1"/>
        <end position="19"/>
    </location>
</feature>
<protein>
    <submittedName>
        <fullName evidence="5">ABC transporter substrate-binding protein</fullName>
    </submittedName>
</protein>
<comment type="caution">
    <text evidence="5">The sequence shown here is derived from an EMBL/GenBank/DDBJ whole genome shotgun (WGS) entry which is preliminary data.</text>
</comment>
<dbReference type="EMBL" id="LOBR01000137">
    <property type="protein sequence ID" value="KYN79413.1"/>
    <property type="molecule type" value="Genomic_DNA"/>
</dbReference>
<dbReference type="Proteomes" id="UP000075346">
    <property type="component" value="Unassembled WGS sequence"/>
</dbReference>
<name>A0A151KRD9_9VIBR</name>
<dbReference type="Gene3D" id="3.40.190.10">
    <property type="entry name" value="Periplasmic binding protein-like II"/>
    <property type="match status" value="2"/>
</dbReference>
<evidence type="ECO:0000259" key="4">
    <source>
        <dbReference type="SMART" id="SM00062"/>
    </source>
</evidence>
<evidence type="ECO:0000256" key="3">
    <source>
        <dbReference type="SAM" id="SignalP"/>
    </source>
</evidence>
<sequence>MLRRLFVVLLLFVSPLVNAQAQNELKIVYFDAFPPYSYVNNKGQMEGILVDIAREVLEHRMGLEVSHQGLPWARAQSMVKNGQADAFISVATSERLKYVDAALEPVVVGPITLFTKNDPASVNKLVNVQTVDDLKPLNILDYSGNGWGNAHFPEAEFQRILLFDLADAFNMLAKGRGDVIATDKIVANYVLKELAVSQSVTEVPTVLDVVAFSLCIGKQSPYLVVLEAFSAEMGKFRAEGGDKRIVQKYQ</sequence>
<reference evidence="6" key="1">
    <citation type="submission" date="2015-12" db="EMBL/GenBank/DDBJ databases">
        <authorList>
            <person name="Shamseldin A."/>
            <person name="Moawad H."/>
            <person name="Abd El-Rahim W.M."/>
            <person name="Sadowsky M.J."/>
        </authorList>
    </citation>
    <scope>NUCLEOTIDE SEQUENCE [LARGE SCALE GENOMIC DNA]</scope>
    <source>
        <strain evidence="6">2538-88</strain>
    </source>
</reference>
<dbReference type="PANTHER" id="PTHR35936">
    <property type="entry name" value="MEMBRANE-BOUND LYTIC MUREIN TRANSGLYCOSYLASE F"/>
    <property type="match status" value="1"/>
</dbReference>
<feature type="chain" id="PRO_5007583490" evidence="3">
    <location>
        <begin position="20"/>
        <end position="250"/>
    </location>
</feature>
<evidence type="ECO:0000256" key="1">
    <source>
        <dbReference type="ARBA" id="ARBA00010333"/>
    </source>
</evidence>
<feature type="domain" description="Solute-binding protein family 3/N-terminal" evidence="4">
    <location>
        <begin position="24"/>
        <end position="250"/>
    </location>
</feature>
<organism evidence="5 6">
    <name type="scientific">Vibrio cidicii</name>
    <dbReference type="NCBI Taxonomy" id="1763883"/>
    <lineage>
        <taxon>Bacteria</taxon>
        <taxon>Pseudomonadati</taxon>
        <taxon>Pseudomonadota</taxon>
        <taxon>Gammaproteobacteria</taxon>
        <taxon>Vibrionales</taxon>
        <taxon>Vibrionaceae</taxon>
        <taxon>Vibrio</taxon>
    </lineage>
</organism>
<dbReference type="Pfam" id="PF00497">
    <property type="entry name" value="SBP_bac_3"/>
    <property type="match status" value="1"/>
</dbReference>
<keyword evidence="2 3" id="KW-0732">Signal</keyword>
<gene>
    <name evidence="5" type="ORF">ATY37_10380</name>
</gene>
<dbReference type="SUPFAM" id="SSF53850">
    <property type="entry name" value="Periplasmic binding protein-like II"/>
    <property type="match status" value="1"/>
</dbReference>
<evidence type="ECO:0000256" key="2">
    <source>
        <dbReference type="ARBA" id="ARBA00022729"/>
    </source>
</evidence>
<dbReference type="RefSeq" id="WP_061898672.1">
    <property type="nucleotide sequence ID" value="NZ_LOBR01000137.1"/>
</dbReference>
<dbReference type="AlphaFoldDB" id="A0A151KRD9"/>
<dbReference type="PANTHER" id="PTHR35936:SF25">
    <property type="entry name" value="ABC TRANSPORTER SUBSTRATE-BINDING PROTEIN"/>
    <property type="match status" value="1"/>
</dbReference>
<dbReference type="InterPro" id="IPR001638">
    <property type="entry name" value="Solute-binding_3/MltF_N"/>
</dbReference>
<evidence type="ECO:0000313" key="5">
    <source>
        <dbReference type="EMBL" id="KYN79413.1"/>
    </source>
</evidence>
<comment type="similarity">
    <text evidence="1">Belongs to the bacterial solute-binding protein 3 family.</text>
</comment>